<protein>
    <submittedName>
        <fullName evidence="2">LptE family protein</fullName>
    </submittedName>
</protein>
<dbReference type="Proteomes" id="UP000629420">
    <property type="component" value="Chromosome"/>
</dbReference>
<feature type="signal peptide" evidence="1">
    <location>
        <begin position="1"/>
        <end position="18"/>
    </location>
</feature>
<evidence type="ECO:0000313" key="3">
    <source>
        <dbReference type="Proteomes" id="UP000629420"/>
    </source>
</evidence>
<keyword evidence="3" id="KW-1185">Reference proteome</keyword>
<dbReference type="Pfam" id="PF04390">
    <property type="entry name" value="LptE"/>
    <property type="match status" value="1"/>
</dbReference>
<proteinExistence type="predicted"/>
<accession>A0ABX7DWJ4</accession>
<reference evidence="2 3" key="1">
    <citation type="submission" date="2021-01" db="EMBL/GenBank/DDBJ databases">
        <title>Aequorivita sp. strain KX20305, a bacterium isolated from the sediment collected at a cold seep field in South China Sea.</title>
        <authorList>
            <person name="Zhang H."/>
            <person name="Li C."/>
        </authorList>
    </citation>
    <scope>NUCLEOTIDE SEQUENCE [LARGE SCALE GENOMIC DNA]</scope>
    <source>
        <strain evidence="2 3">KX20305</strain>
    </source>
</reference>
<dbReference type="InterPro" id="IPR007485">
    <property type="entry name" value="LPS_assembly_LptE"/>
</dbReference>
<gene>
    <name evidence="2" type="ORF">JK629_06820</name>
</gene>
<dbReference type="RefSeq" id="WP_202337852.1">
    <property type="nucleotide sequence ID" value="NZ_CP068439.1"/>
</dbReference>
<organism evidence="2 3">
    <name type="scientific">Aequorivita iocasae</name>
    <dbReference type="NCBI Taxonomy" id="2803865"/>
    <lineage>
        <taxon>Bacteria</taxon>
        <taxon>Pseudomonadati</taxon>
        <taxon>Bacteroidota</taxon>
        <taxon>Flavobacteriia</taxon>
        <taxon>Flavobacteriales</taxon>
        <taxon>Flavobacteriaceae</taxon>
        <taxon>Aequorivita</taxon>
    </lineage>
</organism>
<feature type="chain" id="PRO_5045933867" evidence="1">
    <location>
        <begin position="19"/>
        <end position="170"/>
    </location>
</feature>
<keyword evidence="1" id="KW-0732">Signal</keyword>
<dbReference type="PROSITE" id="PS51257">
    <property type="entry name" value="PROKAR_LIPOPROTEIN"/>
    <property type="match status" value="1"/>
</dbReference>
<sequence>MLKIFSIILLVCSTFLFQGCGPYSFTGADINYSTTKTVQVNYFQNNAALVEPGIARDFTQNLQNLLLNQTSLDLVNSNGDLVYEGEITQYYIAPITATANSTAAQNRLTIAVNVRFYNTKDPLKDFEQPFSFYYDYPGNVQLTGARLDTAVENIFERITQDIFNKSLANW</sequence>
<dbReference type="EMBL" id="CP068439">
    <property type="protein sequence ID" value="QQX77966.1"/>
    <property type="molecule type" value="Genomic_DNA"/>
</dbReference>
<name>A0ABX7DWJ4_9FLAO</name>
<evidence type="ECO:0000256" key="1">
    <source>
        <dbReference type="SAM" id="SignalP"/>
    </source>
</evidence>
<evidence type="ECO:0000313" key="2">
    <source>
        <dbReference type="EMBL" id="QQX77966.1"/>
    </source>
</evidence>